<dbReference type="InterPro" id="IPR006680">
    <property type="entry name" value="Amidohydro-rel"/>
</dbReference>
<dbReference type="PANTHER" id="PTHR11647:SF1">
    <property type="entry name" value="COLLAPSIN RESPONSE MEDIATOR PROTEIN"/>
    <property type="match status" value="1"/>
</dbReference>
<dbReference type="PANTHER" id="PTHR11647">
    <property type="entry name" value="HYDRANTOINASE/DIHYDROPYRIMIDINASE FAMILY MEMBER"/>
    <property type="match status" value="1"/>
</dbReference>
<evidence type="ECO:0000313" key="4">
    <source>
        <dbReference type="Proteomes" id="UP000186469"/>
    </source>
</evidence>
<name>A0A1M7SMS9_9BACT</name>
<feature type="domain" description="Amidohydrolase-related" evidence="2">
    <location>
        <begin position="285"/>
        <end position="432"/>
    </location>
</feature>
<dbReference type="Proteomes" id="UP000186469">
    <property type="component" value="Unassembled WGS sequence"/>
</dbReference>
<dbReference type="InterPro" id="IPR011059">
    <property type="entry name" value="Metal-dep_hydrolase_composite"/>
</dbReference>
<dbReference type="RefSeq" id="WP_072696739.1">
    <property type="nucleotide sequence ID" value="NZ_FRDI01000004.1"/>
</dbReference>
<organism evidence="3 4">
    <name type="scientific">Desulfovibrio litoralis DSM 11393</name>
    <dbReference type="NCBI Taxonomy" id="1121455"/>
    <lineage>
        <taxon>Bacteria</taxon>
        <taxon>Pseudomonadati</taxon>
        <taxon>Thermodesulfobacteriota</taxon>
        <taxon>Desulfovibrionia</taxon>
        <taxon>Desulfovibrionales</taxon>
        <taxon>Desulfovibrionaceae</taxon>
        <taxon>Desulfovibrio</taxon>
    </lineage>
</organism>
<dbReference type="InterPro" id="IPR050378">
    <property type="entry name" value="Metallo-dep_Hydrolases_sf"/>
</dbReference>
<accession>A0A1M7SMS9</accession>
<keyword evidence="4" id="KW-1185">Reference proteome</keyword>
<protein>
    <submittedName>
        <fullName evidence="3">Dihydropyrimidinase</fullName>
    </submittedName>
</protein>
<dbReference type="Gene3D" id="2.30.40.10">
    <property type="entry name" value="Urease, subunit C, domain 1"/>
    <property type="match status" value="1"/>
</dbReference>
<proteinExistence type="predicted"/>
<dbReference type="AlphaFoldDB" id="A0A1M7SMS9"/>
<dbReference type="SUPFAM" id="SSF51338">
    <property type="entry name" value="Composite domain of metallo-dependent hydrolases"/>
    <property type="match status" value="1"/>
</dbReference>
<evidence type="ECO:0000313" key="3">
    <source>
        <dbReference type="EMBL" id="SHN59743.1"/>
    </source>
</evidence>
<dbReference type="Gene3D" id="3.20.20.140">
    <property type="entry name" value="Metal-dependent hydrolases"/>
    <property type="match status" value="1"/>
</dbReference>
<dbReference type="GO" id="GO:0016812">
    <property type="term" value="F:hydrolase activity, acting on carbon-nitrogen (but not peptide) bonds, in cyclic amides"/>
    <property type="evidence" value="ECO:0007669"/>
    <property type="project" value="TreeGrafter"/>
</dbReference>
<dbReference type="GO" id="GO:0005829">
    <property type="term" value="C:cytosol"/>
    <property type="evidence" value="ECO:0007669"/>
    <property type="project" value="TreeGrafter"/>
</dbReference>
<dbReference type="SUPFAM" id="SSF51556">
    <property type="entry name" value="Metallo-dependent hydrolases"/>
    <property type="match status" value="1"/>
</dbReference>
<evidence type="ECO:0000256" key="1">
    <source>
        <dbReference type="ARBA" id="ARBA00001947"/>
    </source>
</evidence>
<dbReference type="InterPro" id="IPR032466">
    <property type="entry name" value="Metal_Hydrolase"/>
</dbReference>
<dbReference type="Pfam" id="PF01979">
    <property type="entry name" value="Amidohydro_1"/>
    <property type="match status" value="1"/>
</dbReference>
<comment type="cofactor">
    <cofactor evidence="1">
        <name>Zn(2+)</name>
        <dbReference type="ChEBI" id="CHEBI:29105"/>
    </cofactor>
</comment>
<dbReference type="STRING" id="1121455.SAMN02745728_01047"/>
<evidence type="ECO:0000259" key="2">
    <source>
        <dbReference type="Pfam" id="PF01979"/>
    </source>
</evidence>
<gene>
    <name evidence="3" type="ORF">SAMN02745728_01047</name>
</gene>
<sequence length="459" mass="51255">MQTILKNGNIVTANNIYKADILLENGLIAAISDNIEKAGSKVIDVQNTYILPGGVDLHTQLSLDSHGRFSANAFKQNSIAALYGGITTVVEEITPLPNNLDYLNYYQDALENNSFIDYSFHQNCNTPLSKDNLNDLISQTLNGFPSCVLSTFGERHMSDENITTVLREHSCYGGTAFIQCESNASSILLEELHTLKQKTAPYSLSTAHPYWSEKESFDRMCNLSRAGGMAFCVDHISSKEVVNALYKQIGEGLPVTITTSPLHLIFTDRKYQSHELNDRECYKYIALPPLRKKEDMNALWKGISDGIIHFITTRHNSTHLEHKLNISSGNVFKCPLGTPGIELRLPILFTEGVVNKKISMMKLAEITASHVTRIAGLRNKGRIEVGTDADLVILNPNIKKEIKLDQLHENCDYSPYEGLTLQGFPQHVFLRGSHVINDYEFCAQETTGKLTFRKAVAVR</sequence>
<reference evidence="3 4" key="1">
    <citation type="submission" date="2016-12" db="EMBL/GenBank/DDBJ databases">
        <authorList>
            <person name="Song W.-J."/>
            <person name="Kurnit D.M."/>
        </authorList>
    </citation>
    <scope>NUCLEOTIDE SEQUENCE [LARGE SCALE GENOMIC DNA]</scope>
    <source>
        <strain evidence="3 4">DSM 11393</strain>
    </source>
</reference>
<dbReference type="EMBL" id="FRDI01000004">
    <property type="protein sequence ID" value="SHN59743.1"/>
    <property type="molecule type" value="Genomic_DNA"/>
</dbReference>